<keyword evidence="3" id="KW-1185">Reference proteome</keyword>
<protein>
    <submittedName>
        <fullName evidence="2">Uncharacterized protein</fullName>
    </submittedName>
</protein>
<name>A0A5B7FWZ4_PORTR</name>
<sequence>MKQGREGGREGGRGHTARATHWPPVSSIAQGHSTTLVPQGIPELLSTTDDSLASAGSGATSPPLTGFD</sequence>
<dbReference type="AlphaFoldDB" id="A0A5B7FWZ4"/>
<feature type="region of interest" description="Disordered" evidence="1">
    <location>
        <begin position="1"/>
        <end position="68"/>
    </location>
</feature>
<proteinExistence type="predicted"/>
<organism evidence="2 3">
    <name type="scientific">Portunus trituberculatus</name>
    <name type="common">Swimming crab</name>
    <name type="synonym">Neptunus trituberculatus</name>
    <dbReference type="NCBI Taxonomy" id="210409"/>
    <lineage>
        <taxon>Eukaryota</taxon>
        <taxon>Metazoa</taxon>
        <taxon>Ecdysozoa</taxon>
        <taxon>Arthropoda</taxon>
        <taxon>Crustacea</taxon>
        <taxon>Multicrustacea</taxon>
        <taxon>Malacostraca</taxon>
        <taxon>Eumalacostraca</taxon>
        <taxon>Eucarida</taxon>
        <taxon>Decapoda</taxon>
        <taxon>Pleocyemata</taxon>
        <taxon>Brachyura</taxon>
        <taxon>Eubrachyura</taxon>
        <taxon>Portunoidea</taxon>
        <taxon>Portunidae</taxon>
        <taxon>Portuninae</taxon>
        <taxon>Portunus</taxon>
    </lineage>
</organism>
<evidence type="ECO:0000313" key="2">
    <source>
        <dbReference type="EMBL" id="MPC49428.1"/>
    </source>
</evidence>
<comment type="caution">
    <text evidence="2">The sequence shown here is derived from an EMBL/GenBank/DDBJ whole genome shotgun (WGS) entry which is preliminary data.</text>
</comment>
<feature type="compositionally biased region" description="Basic and acidic residues" evidence="1">
    <location>
        <begin position="1"/>
        <end position="13"/>
    </location>
</feature>
<evidence type="ECO:0000256" key="1">
    <source>
        <dbReference type="SAM" id="MobiDB-lite"/>
    </source>
</evidence>
<feature type="compositionally biased region" description="Polar residues" evidence="1">
    <location>
        <begin position="27"/>
        <end position="37"/>
    </location>
</feature>
<dbReference type="EMBL" id="VSRR010008869">
    <property type="protein sequence ID" value="MPC49428.1"/>
    <property type="molecule type" value="Genomic_DNA"/>
</dbReference>
<dbReference type="Proteomes" id="UP000324222">
    <property type="component" value="Unassembled WGS sequence"/>
</dbReference>
<feature type="compositionally biased region" description="Polar residues" evidence="1">
    <location>
        <begin position="57"/>
        <end position="68"/>
    </location>
</feature>
<reference evidence="2 3" key="1">
    <citation type="submission" date="2019-05" db="EMBL/GenBank/DDBJ databases">
        <title>Another draft genome of Portunus trituberculatus and its Hox gene families provides insights of decapod evolution.</title>
        <authorList>
            <person name="Jeong J.-H."/>
            <person name="Song I."/>
            <person name="Kim S."/>
            <person name="Choi T."/>
            <person name="Kim D."/>
            <person name="Ryu S."/>
            <person name="Kim W."/>
        </authorList>
    </citation>
    <scope>NUCLEOTIDE SEQUENCE [LARGE SCALE GENOMIC DNA]</scope>
    <source>
        <tissue evidence="2">Muscle</tissue>
    </source>
</reference>
<evidence type="ECO:0000313" key="3">
    <source>
        <dbReference type="Proteomes" id="UP000324222"/>
    </source>
</evidence>
<accession>A0A5B7FWZ4</accession>
<gene>
    <name evidence="2" type="ORF">E2C01_043227</name>
</gene>